<gene>
    <name evidence="1" type="ORF">XENOCAPTIV_025525</name>
</gene>
<accession>A0ABV0QK14</accession>
<comment type="caution">
    <text evidence="1">The sequence shown here is derived from an EMBL/GenBank/DDBJ whole genome shotgun (WGS) entry which is preliminary data.</text>
</comment>
<proteinExistence type="predicted"/>
<name>A0ABV0QK14_9TELE</name>
<keyword evidence="2" id="KW-1185">Reference proteome</keyword>
<sequence>MRGDLVKTDGAAVAAEESEDQSLVNVTGLELSQASIFALKERTAGSLGSCLSADSVLVEMSFILHVENFSQVVLDDHLHGPVMFSTSASDNGEQNQV</sequence>
<protein>
    <submittedName>
        <fullName evidence="1">Uncharacterized protein</fullName>
    </submittedName>
</protein>
<evidence type="ECO:0000313" key="2">
    <source>
        <dbReference type="Proteomes" id="UP001434883"/>
    </source>
</evidence>
<organism evidence="1 2">
    <name type="scientific">Xenoophorus captivus</name>
    <dbReference type="NCBI Taxonomy" id="1517983"/>
    <lineage>
        <taxon>Eukaryota</taxon>
        <taxon>Metazoa</taxon>
        <taxon>Chordata</taxon>
        <taxon>Craniata</taxon>
        <taxon>Vertebrata</taxon>
        <taxon>Euteleostomi</taxon>
        <taxon>Actinopterygii</taxon>
        <taxon>Neopterygii</taxon>
        <taxon>Teleostei</taxon>
        <taxon>Neoteleostei</taxon>
        <taxon>Acanthomorphata</taxon>
        <taxon>Ovalentaria</taxon>
        <taxon>Atherinomorphae</taxon>
        <taxon>Cyprinodontiformes</taxon>
        <taxon>Goodeidae</taxon>
        <taxon>Xenoophorus</taxon>
    </lineage>
</organism>
<evidence type="ECO:0000313" key="1">
    <source>
        <dbReference type="EMBL" id="MEQ2196169.1"/>
    </source>
</evidence>
<reference evidence="1 2" key="1">
    <citation type="submission" date="2021-06" db="EMBL/GenBank/DDBJ databases">
        <authorList>
            <person name="Palmer J.M."/>
        </authorList>
    </citation>
    <scope>NUCLEOTIDE SEQUENCE [LARGE SCALE GENOMIC DNA]</scope>
    <source>
        <strain evidence="1 2">XC_2019</strain>
        <tissue evidence="1">Muscle</tissue>
    </source>
</reference>
<dbReference type="EMBL" id="JAHRIN010014581">
    <property type="protein sequence ID" value="MEQ2196169.1"/>
    <property type="molecule type" value="Genomic_DNA"/>
</dbReference>
<dbReference type="Proteomes" id="UP001434883">
    <property type="component" value="Unassembled WGS sequence"/>
</dbReference>